<dbReference type="Proteomes" id="UP000034034">
    <property type="component" value="Chromosome"/>
</dbReference>
<keyword evidence="3" id="KW-1185">Reference proteome</keyword>
<dbReference type="AlphaFoldDB" id="A0A0F7CQ65"/>
<dbReference type="InterPro" id="IPR010310">
    <property type="entry name" value="T7SS_ESAT-6-like"/>
</dbReference>
<feature type="region of interest" description="Disordered" evidence="1">
    <location>
        <begin position="48"/>
        <end position="69"/>
    </location>
</feature>
<evidence type="ECO:0000313" key="2">
    <source>
        <dbReference type="EMBL" id="AKG45871.1"/>
    </source>
</evidence>
<dbReference type="SUPFAM" id="SSF140453">
    <property type="entry name" value="EsxAB dimer-like"/>
    <property type="match status" value="1"/>
</dbReference>
<accession>A0A0F7CQ65</accession>
<organism evidence="2 3">
    <name type="scientific">Streptomyces xiamenensis</name>
    <dbReference type="NCBI Taxonomy" id="408015"/>
    <lineage>
        <taxon>Bacteria</taxon>
        <taxon>Bacillati</taxon>
        <taxon>Actinomycetota</taxon>
        <taxon>Actinomycetes</taxon>
        <taxon>Kitasatosporales</taxon>
        <taxon>Streptomycetaceae</taxon>
        <taxon>Streptomyces</taxon>
    </lineage>
</organism>
<sequence length="69" mass="7964">MQERLEYLVSEVRRVAEEWDGETKQAFLFHENRLHQAIEGIANSQATTASTVSRSGQAMQEIDRRNPFV</sequence>
<dbReference type="Gene3D" id="1.10.287.1060">
    <property type="entry name" value="ESAT-6-like"/>
    <property type="match status" value="1"/>
</dbReference>
<evidence type="ECO:0000313" key="3">
    <source>
        <dbReference type="Proteomes" id="UP000034034"/>
    </source>
</evidence>
<proteinExistence type="predicted"/>
<dbReference type="Pfam" id="PF06013">
    <property type="entry name" value="WXG100"/>
    <property type="match status" value="1"/>
</dbReference>
<dbReference type="PATRIC" id="fig|408015.6.peg.4542"/>
<dbReference type="HOGENOM" id="CLU_2774356_0_0_11"/>
<dbReference type="STRING" id="408015.SXIM_44870"/>
<dbReference type="KEGG" id="sxi:SXIM_44870"/>
<evidence type="ECO:0000256" key="1">
    <source>
        <dbReference type="SAM" id="MobiDB-lite"/>
    </source>
</evidence>
<name>A0A0F7CQ65_9ACTN</name>
<feature type="compositionally biased region" description="Polar residues" evidence="1">
    <location>
        <begin position="48"/>
        <end position="58"/>
    </location>
</feature>
<dbReference type="InterPro" id="IPR036689">
    <property type="entry name" value="ESAT-6-like_sf"/>
</dbReference>
<reference evidence="2" key="1">
    <citation type="submission" date="2019-08" db="EMBL/GenBank/DDBJ databases">
        <title>Complete genome sequence of a mangrove-derived Streptomyces xiamenensis.</title>
        <authorList>
            <person name="Xu J."/>
        </authorList>
    </citation>
    <scope>NUCLEOTIDE SEQUENCE</scope>
    <source>
        <strain evidence="2">318</strain>
    </source>
</reference>
<protein>
    <submittedName>
        <fullName evidence="2">Uncharacterized protein</fullName>
    </submittedName>
</protein>
<gene>
    <name evidence="2" type="ORF">SXIM_44870</name>
</gene>
<dbReference type="EMBL" id="CP009922">
    <property type="protein sequence ID" value="AKG45871.1"/>
    <property type="molecule type" value="Genomic_DNA"/>
</dbReference>